<organism evidence="1 2">
    <name type="scientific">Penicillium cf. griseofulvum</name>
    <dbReference type="NCBI Taxonomy" id="2972120"/>
    <lineage>
        <taxon>Eukaryota</taxon>
        <taxon>Fungi</taxon>
        <taxon>Dikarya</taxon>
        <taxon>Ascomycota</taxon>
        <taxon>Pezizomycotina</taxon>
        <taxon>Eurotiomycetes</taxon>
        <taxon>Eurotiomycetidae</taxon>
        <taxon>Eurotiales</taxon>
        <taxon>Aspergillaceae</taxon>
        <taxon>Penicillium</taxon>
    </lineage>
</organism>
<dbReference type="Proteomes" id="UP001150879">
    <property type="component" value="Unassembled WGS sequence"/>
</dbReference>
<keyword evidence="2" id="KW-1185">Reference proteome</keyword>
<reference evidence="1" key="2">
    <citation type="journal article" date="2023" name="IMA Fungus">
        <title>Comparative genomic study of the Penicillium genus elucidates a diverse pangenome and 15 lateral gene transfer events.</title>
        <authorList>
            <person name="Petersen C."/>
            <person name="Sorensen T."/>
            <person name="Nielsen M.R."/>
            <person name="Sondergaard T.E."/>
            <person name="Sorensen J.L."/>
            <person name="Fitzpatrick D.A."/>
            <person name="Frisvad J.C."/>
            <person name="Nielsen K.L."/>
        </authorList>
    </citation>
    <scope>NUCLEOTIDE SEQUENCE</scope>
    <source>
        <strain evidence="1">IBT 16849</strain>
    </source>
</reference>
<evidence type="ECO:0000313" key="2">
    <source>
        <dbReference type="Proteomes" id="UP001150879"/>
    </source>
</evidence>
<sequence length="417" mass="48083">MKFEYDPDEVPQKVIEVLKRFCLHSSKNGHQKDVGKVFESVPDKLKINITENQPITMILPAFPWKSPNQDKVLADGADLGEEMGLAKLNHLCEDISKIYPYGARLILICDGPVYNDLVGVPDDEYYDYGIEIRKIAQEKHFSSIQFVRLMNLLGLGDGEKISKADYLRLVPTCREKLMSPTYFDPTFDIEHELKTNPDTRTTYESYFSRISEDLKWAKGLDPVVAADPSLYTAEVSKMAKTMINRLIVSFNAMTYLMLWFSWNVWPHGSQFSQAYEAVINYTLGKYIRLSIHPSLGLNKISIPLLRQGDLFGDMPWHASVVVLSNGEIKTGKSREFRKLYEVVVRHGRPYYFRERSPMYEWEAEVEFQHDYNGLVVKNPLQRAQMLGRDDRLKLARLIVQYLTKSVRVEGFEVLNDA</sequence>
<accession>A0A9W9MTB7</accession>
<name>A0A9W9MTB7_9EURO</name>
<dbReference type="PANTHER" id="PTHR37285:SF5">
    <property type="entry name" value="SPORE WALL MATURATION PROTEIN DIT1"/>
    <property type="match status" value="1"/>
</dbReference>
<reference evidence="1" key="1">
    <citation type="submission" date="2022-11" db="EMBL/GenBank/DDBJ databases">
        <authorList>
            <person name="Petersen C."/>
        </authorList>
    </citation>
    <scope>NUCLEOTIDE SEQUENCE</scope>
    <source>
        <strain evidence="1">IBT 16849</strain>
    </source>
</reference>
<dbReference type="AlphaFoldDB" id="A0A9W9MTB7"/>
<dbReference type="OrthoDB" id="429813at2759"/>
<dbReference type="EMBL" id="JAPQKP010000002">
    <property type="protein sequence ID" value="KAJ5207117.1"/>
    <property type="molecule type" value="Genomic_DNA"/>
</dbReference>
<protein>
    <submittedName>
        <fullName evidence="1">Pyoverdine biosynthesis</fullName>
    </submittedName>
</protein>
<dbReference type="Pfam" id="PF05141">
    <property type="entry name" value="DIT1_PvcA"/>
    <property type="match status" value="1"/>
</dbReference>
<proteinExistence type="predicted"/>
<comment type="caution">
    <text evidence="1">The sequence shown here is derived from an EMBL/GenBank/DDBJ whole genome shotgun (WGS) entry which is preliminary data.</text>
</comment>
<gene>
    <name evidence="1" type="ORF">N7472_003565</name>
</gene>
<evidence type="ECO:0000313" key="1">
    <source>
        <dbReference type="EMBL" id="KAJ5207117.1"/>
    </source>
</evidence>
<dbReference type="PANTHER" id="PTHR37285">
    <property type="entry name" value="SPORE WALL MATURATION PROTEIN DIT1"/>
    <property type="match status" value="1"/>
</dbReference>
<dbReference type="InterPro" id="IPR007817">
    <property type="entry name" value="Isocyanide_synthase_DIT1"/>
</dbReference>